<reference evidence="2" key="1">
    <citation type="submission" date="2024-04" db="EMBL/GenBank/DDBJ databases">
        <title>Salinicola lusitanus LLJ914,a marine bacterium isolated from the Okinawa Trough.</title>
        <authorList>
            <person name="Li J."/>
        </authorList>
    </citation>
    <scope>NUCLEOTIDE SEQUENCE [LARGE SCALE GENOMIC DNA]</scope>
</reference>
<dbReference type="Proteomes" id="UP001460270">
    <property type="component" value="Unassembled WGS sequence"/>
</dbReference>
<evidence type="ECO:0000313" key="2">
    <source>
        <dbReference type="Proteomes" id="UP001460270"/>
    </source>
</evidence>
<gene>
    <name evidence="1" type="ORF">WMY93_003860</name>
</gene>
<evidence type="ECO:0000313" key="1">
    <source>
        <dbReference type="EMBL" id="KAK7940534.1"/>
    </source>
</evidence>
<protein>
    <submittedName>
        <fullName evidence="1">Uncharacterized protein</fullName>
    </submittedName>
</protein>
<organism evidence="1 2">
    <name type="scientific">Mugilogobius chulae</name>
    <name type="common">yellowstripe goby</name>
    <dbReference type="NCBI Taxonomy" id="88201"/>
    <lineage>
        <taxon>Eukaryota</taxon>
        <taxon>Metazoa</taxon>
        <taxon>Chordata</taxon>
        <taxon>Craniata</taxon>
        <taxon>Vertebrata</taxon>
        <taxon>Euteleostomi</taxon>
        <taxon>Actinopterygii</taxon>
        <taxon>Neopterygii</taxon>
        <taxon>Teleostei</taxon>
        <taxon>Neoteleostei</taxon>
        <taxon>Acanthomorphata</taxon>
        <taxon>Gobiaria</taxon>
        <taxon>Gobiiformes</taxon>
        <taxon>Gobioidei</taxon>
        <taxon>Gobiidae</taxon>
        <taxon>Gobionellinae</taxon>
        <taxon>Mugilogobius</taxon>
    </lineage>
</organism>
<keyword evidence="2" id="KW-1185">Reference proteome</keyword>
<dbReference type="AlphaFoldDB" id="A0AAW0Q0S3"/>
<proteinExistence type="predicted"/>
<accession>A0AAW0Q0S3</accession>
<comment type="caution">
    <text evidence="1">The sequence shown here is derived from an EMBL/GenBank/DDBJ whole genome shotgun (WGS) entry which is preliminary data.</text>
</comment>
<sequence length="114" mass="12517">MAAAFTADYEGLRSIHRKDLGVVYLSAQPNRQTKRKDMRTSQPVHLSLAKMSLSTGLRAPSAAQQSDTLRRGTVDFSVIGCTAGGGMRTQQAKRMLECSEMSVFIYSLSLPTYL</sequence>
<dbReference type="EMBL" id="JBBPFD010000002">
    <property type="protein sequence ID" value="KAK7940534.1"/>
    <property type="molecule type" value="Genomic_DNA"/>
</dbReference>
<name>A0AAW0Q0S3_9GOBI</name>